<dbReference type="EMBL" id="CAKLBY020000058">
    <property type="protein sequence ID" value="CAK7921650.1"/>
    <property type="molecule type" value="Genomic_DNA"/>
</dbReference>
<name>A0AAV1TLC3_9STRA</name>
<evidence type="ECO:0000313" key="3">
    <source>
        <dbReference type="Proteomes" id="UP001162060"/>
    </source>
</evidence>
<dbReference type="Proteomes" id="UP001162060">
    <property type="component" value="Unassembled WGS sequence"/>
</dbReference>
<organism evidence="2 3">
    <name type="scientific">Peronospora matthiolae</name>
    <dbReference type="NCBI Taxonomy" id="2874970"/>
    <lineage>
        <taxon>Eukaryota</taxon>
        <taxon>Sar</taxon>
        <taxon>Stramenopiles</taxon>
        <taxon>Oomycota</taxon>
        <taxon>Peronosporomycetes</taxon>
        <taxon>Peronosporales</taxon>
        <taxon>Peronosporaceae</taxon>
        <taxon>Peronospora</taxon>
    </lineage>
</organism>
<evidence type="ECO:0008006" key="4">
    <source>
        <dbReference type="Google" id="ProtNLM"/>
    </source>
</evidence>
<sequence>MQRASCGATVAGKHSSLRDTGTKRPEVARGIISATAAAQSQRERDDRQTSTTTYRIATSSIGSAGLDEESSRRFDRFSIVARQLVDHQYD</sequence>
<feature type="compositionally biased region" description="Basic and acidic residues" evidence="1">
    <location>
        <begin position="16"/>
        <end position="27"/>
    </location>
</feature>
<dbReference type="AlphaFoldDB" id="A0AAV1TLC3"/>
<proteinExistence type="predicted"/>
<reference evidence="2" key="1">
    <citation type="submission" date="2024-01" db="EMBL/GenBank/DDBJ databases">
        <authorList>
            <person name="Webb A."/>
        </authorList>
    </citation>
    <scope>NUCLEOTIDE SEQUENCE</scope>
    <source>
        <strain evidence="2">Pm1</strain>
    </source>
</reference>
<evidence type="ECO:0000313" key="2">
    <source>
        <dbReference type="EMBL" id="CAK7921650.1"/>
    </source>
</evidence>
<comment type="caution">
    <text evidence="2">The sequence shown here is derived from an EMBL/GenBank/DDBJ whole genome shotgun (WGS) entry which is preliminary data.</text>
</comment>
<feature type="region of interest" description="Disordered" evidence="1">
    <location>
        <begin position="1"/>
        <end position="56"/>
    </location>
</feature>
<gene>
    <name evidence="2" type="ORF">PM001_LOCUS7248</name>
</gene>
<accession>A0AAV1TLC3</accession>
<protein>
    <recommendedName>
        <fullName evidence="4">Polyketide synthase</fullName>
    </recommendedName>
</protein>
<evidence type="ECO:0000256" key="1">
    <source>
        <dbReference type="SAM" id="MobiDB-lite"/>
    </source>
</evidence>